<comment type="caution">
    <text evidence="1">The sequence shown here is derived from an EMBL/GenBank/DDBJ whole genome shotgun (WGS) entry which is preliminary data.</text>
</comment>
<name>A0A835J342_9ROSI</name>
<dbReference type="Proteomes" id="UP000657918">
    <property type="component" value="Unassembled WGS sequence"/>
</dbReference>
<evidence type="ECO:0000313" key="1">
    <source>
        <dbReference type="EMBL" id="KAF9663692.1"/>
    </source>
</evidence>
<dbReference type="GO" id="GO:0031965">
    <property type="term" value="C:nuclear membrane"/>
    <property type="evidence" value="ECO:0007669"/>
    <property type="project" value="TreeGrafter"/>
</dbReference>
<reference evidence="1 2" key="1">
    <citation type="submission" date="2020-10" db="EMBL/GenBank/DDBJ databases">
        <title>Plant Genome Project.</title>
        <authorList>
            <person name="Zhang R.-G."/>
        </authorList>
    </citation>
    <scope>NUCLEOTIDE SEQUENCE [LARGE SCALE GENOMIC DNA]</scope>
    <source>
        <strain evidence="1">FAFU-HL-1</strain>
        <tissue evidence="1">Leaf</tissue>
    </source>
</reference>
<organism evidence="1 2">
    <name type="scientific">Salix dunnii</name>
    <dbReference type="NCBI Taxonomy" id="1413687"/>
    <lineage>
        <taxon>Eukaryota</taxon>
        <taxon>Viridiplantae</taxon>
        <taxon>Streptophyta</taxon>
        <taxon>Embryophyta</taxon>
        <taxon>Tracheophyta</taxon>
        <taxon>Spermatophyta</taxon>
        <taxon>Magnoliopsida</taxon>
        <taxon>eudicotyledons</taxon>
        <taxon>Gunneridae</taxon>
        <taxon>Pentapetalae</taxon>
        <taxon>rosids</taxon>
        <taxon>fabids</taxon>
        <taxon>Malpighiales</taxon>
        <taxon>Salicaceae</taxon>
        <taxon>Saliceae</taxon>
        <taxon>Salix</taxon>
    </lineage>
</organism>
<gene>
    <name evidence="1" type="ORF">SADUNF_Sadunf17G0078500</name>
</gene>
<dbReference type="PANTHER" id="PTHR22593">
    <property type="entry name" value="TRANSMEMBRANE PROTEIN 18"/>
    <property type="match status" value="1"/>
</dbReference>
<evidence type="ECO:0000313" key="2">
    <source>
        <dbReference type="Proteomes" id="UP000657918"/>
    </source>
</evidence>
<dbReference type="PANTHER" id="PTHR22593:SF8">
    <property type="entry name" value="FHA DOMAIN-CONTAINING PROTEIN PS1"/>
    <property type="match status" value="1"/>
</dbReference>
<dbReference type="OrthoDB" id="444265at2759"/>
<keyword evidence="2" id="KW-1185">Reference proteome</keyword>
<sequence>MDVSYVGMDVGSLYFDVICESIAKKEISSAALVLDESMDSLFYDANEDIESSFRNDHKVRDKLSPTTVQGVISGTKCSNLMNIARALNIFLFRQELPETESKGSSMIRESNVKFFSKGTPLSTARLEAQSASEKLGAIENGSSVNQVQQYDEHSQSPEYFSFQQELPEIDSKGSSMIRESNAEFLSNRTPLPTAWLEAQSASEMLGAIENGSSLRKGHEPINILPLGIEMVSLCLPVKDVSENDSKKKGRMEGHGFVGMRLSSMSLIQAKLLLKSRTHCCPLQFDGESGGGSKEQERIVVSGKEINSRCKRKKPGEEERKIQVLTVLRNGAILKNIFVTIEKASPTSSEPSIEKEENIQETEEILTCGRHPDCNIWAFRVFDVHGTRIPRKKIPGLRVESSMKMIVEAVSSIRTERESVEKKDDEKYQDVGSLYCDEICESIAKKEISSAALVLDESMDSLFYDAEDDILRHTTVQGVISGTKCSNMMNIARALNIFLFNKNCQRQIAKGVQ</sequence>
<proteinExistence type="predicted"/>
<protein>
    <submittedName>
        <fullName evidence="1">Uncharacterized protein</fullName>
    </submittedName>
</protein>
<dbReference type="AlphaFoldDB" id="A0A835J342"/>
<accession>A0A835J342</accession>
<dbReference type="EMBL" id="JADGMS010000017">
    <property type="protein sequence ID" value="KAF9663692.1"/>
    <property type="molecule type" value="Genomic_DNA"/>
</dbReference>